<keyword evidence="4" id="KW-1185">Reference proteome</keyword>
<dbReference type="EMBL" id="AOIE01000123">
    <property type="protein sequence ID" value="ELY69130.1"/>
    <property type="molecule type" value="Genomic_DNA"/>
</dbReference>
<evidence type="ECO:0000313" key="4">
    <source>
        <dbReference type="Proteomes" id="UP000011593"/>
    </source>
</evidence>
<dbReference type="Pfam" id="PF13289">
    <property type="entry name" value="SIR2_2"/>
    <property type="match status" value="1"/>
</dbReference>
<geneLocation type="plasmid" evidence="1 3">
    <name>pNATPE02</name>
</geneLocation>
<organism evidence="1 3">
    <name type="scientific">Natrinema pellirubrum (strain DSM 15624 / CIP 106293 / JCM 10476 / NCIMB 786 / 157)</name>
    <dbReference type="NCBI Taxonomy" id="797303"/>
    <lineage>
        <taxon>Archaea</taxon>
        <taxon>Methanobacteriati</taxon>
        <taxon>Methanobacteriota</taxon>
        <taxon>Stenosarchaea group</taxon>
        <taxon>Halobacteria</taxon>
        <taxon>Halobacteriales</taxon>
        <taxon>Natrialbaceae</taxon>
        <taxon>Natrinema</taxon>
    </lineage>
</organism>
<reference evidence="2 4" key="3">
    <citation type="journal article" date="2014" name="PLoS Genet.">
        <title>Phylogenetically driven sequencing of extremely halophilic archaea reveals strategies for static and dynamic osmo-response.</title>
        <authorList>
            <person name="Becker E.A."/>
            <person name="Seitzer P.M."/>
            <person name="Tritt A."/>
            <person name="Larsen D."/>
            <person name="Krusor M."/>
            <person name="Yao A.I."/>
            <person name="Wu D."/>
            <person name="Madern D."/>
            <person name="Eisen J.A."/>
            <person name="Darling A.E."/>
            <person name="Facciotti M.T."/>
        </authorList>
    </citation>
    <scope>NUCLEOTIDE SEQUENCE [LARGE SCALE GENOMIC DNA]</scope>
    <source>
        <strain evidence="2 4">DSM 15624</strain>
    </source>
</reference>
<dbReference type="Proteomes" id="UP000011593">
    <property type="component" value="Unassembled WGS sequence"/>
</dbReference>
<dbReference type="AlphaFoldDB" id="L0JRS7"/>
<dbReference type="GeneID" id="14336122"/>
<dbReference type="PATRIC" id="fig|797303.5.peg.4091"/>
<dbReference type="HOGENOM" id="CLU_041098_0_0_2"/>
<evidence type="ECO:0000313" key="1">
    <source>
        <dbReference type="EMBL" id="AGB33944.1"/>
    </source>
</evidence>
<dbReference type="KEGG" id="npe:Natpe_4240"/>
<evidence type="ECO:0000313" key="3">
    <source>
        <dbReference type="Proteomes" id="UP000010843"/>
    </source>
</evidence>
<sequence>MTDFEEYREEMVADIQETVTRANCQPVIFAGTGLSIRYFGAPSWDGLLETLVEDCNGIEQKYGFYRQTRDPPEVGQFLAEQYAESAWSDYGEYDEEDDESELVGWNENIFDHENDRDVFLKAKIADHIREKTPEMVGDLDEETVHEKISLDVALREIELLQEIQPHAVITTNYDRFFEAIFNEEVTDDNLLDDDRVGSAGFDRDGEVDPEEIPSYRVVVGEQVLRTRYRNIGEILHIHGSVSDPRSLVLTEEDYHEFNNRRRYLSSKMLTYFAEHPLLIVGYRPDDTNVQQVLTWADEVLSDDQTITEDIYFLQWDEAAEDRDEYPREHDIKLDDGGHLRVKSIVANDFDWVFEAFAEGDELAVDPRYLRSLLAQTYDVVSSMSSGGEVVDVQRLEDVATNQGELRTVLGYLGDDVDGVPPVEFDHTIPPEKAAERIGFDHYTPLNQNIIAQIEEETGVDIRAFNNRYHINLEGGGNPRRYSEEAIELFRRVKNGEDYSLDISDERIPD</sequence>
<dbReference type="OrthoDB" id="200652at2157"/>
<gene>
    <name evidence="1" type="ordered locus">Natpe_4240</name>
    <name evidence="2" type="ORF">C488_20622</name>
</gene>
<reference evidence="1" key="1">
    <citation type="submission" date="2012-02" db="EMBL/GenBank/DDBJ databases">
        <title>Complete sequence of plasmid 2 of Natrinema pellirubrum DSM 15624.</title>
        <authorList>
            <consortium name="US DOE Joint Genome Institute"/>
            <person name="Lucas S."/>
            <person name="Han J."/>
            <person name="Lapidus A."/>
            <person name="Cheng J.-F."/>
            <person name="Goodwin L."/>
            <person name="Pitluck S."/>
            <person name="Peters L."/>
            <person name="Teshima H."/>
            <person name="Detter J.C."/>
            <person name="Han C."/>
            <person name="Tapia R."/>
            <person name="Land M."/>
            <person name="Hauser L."/>
            <person name="Kyrpides N."/>
            <person name="Ivanova N."/>
            <person name="Pagani I."/>
            <person name="Sproer C."/>
            <person name="Anderson I."/>
            <person name="Woyke T."/>
        </authorList>
    </citation>
    <scope>NUCLEOTIDE SEQUENCE</scope>
    <source>
        <strain evidence="1">DSM 15624</strain>
        <plasmid evidence="1">pNATPE02</plasmid>
    </source>
</reference>
<dbReference type="Proteomes" id="UP000010843">
    <property type="component" value="Plasmid pNATPE02"/>
</dbReference>
<protein>
    <submittedName>
        <fullName evidence="1">Uncharacterized protein</fullName>
    </submittedName>
</protein>
<reference evidence="3" key="2">
    <citation type="submission" date="2012-02" db="EMBL/GenBank/DDBJ databases">
        <title>Complete sequence of plasmid 2 of Natrinema pellirubrum DSM 15624.</title>
        <authorList>
            <person name="Lucas S."/>
            <person name="Han J."/>
            <person name="Lapidus A."/>
            <person name="Cheng J.-F."/>
            <person name="Goodwin L."/>
            <person name="Pitluck S."/>
            <person name="Peters L."/>
            <person name="Teshima H."/>
            <person name="Detter J.C."/>
            <person name="Han C."/>
            <person name="Tapia R."/>
            <person name="Land M."/>
            <person name="Hauser L."/>
            <person name="Kyrpides N."/>
            <person name="Ivanova N."/>
            <person name="Pagani I."/>
            <person name="Sproer C."/>
            <person name="Anderson I."/>
            <person name="Woyke T."/>
        </authorList>
    </citation>
    <scope>NUCLEOTIDE SEQUENCE [LARGE SCALE GENOMIC DNA]</scope>
    <source>
        <strain evidence="3">DSM 15624 / JCM 10476 / NCIMB 786</strain>
        <plasmid evidence="3">pNATPE02</plasmid>
    </source>
</reference>
<proteinExistence type="predicted"/>
<name>L0JRS7_NATP1</name>
<dbReference type="EMBL" id="CP003374">
    <property type="protein sequence ID" value="AGB33944.1"/>
    <property type="molecule type" value="Genomic_DNA"/>
</dbReference>
<dbReference type="RefSeq" id="WP_006183455.1">
    <property type="nucleotide sequence ID" value="NC_019963.1"/>
</dbReference>
<keyword evidence="1" id="KW-0614">Plasmid</keyword>
<accession>L0JRS7</accession>
<evidence type="ECO:0000313" key="2">
    <source>
        <dbReference type="EMBL" id="ELY69130.1"/>
    </source>
</evidence>